<dbReference type="AlphaFoldDB" id="A0A9N9D8Y4"/>
<reference evidence="1" key="1">
    <citation type="submission" date="2021-06" db="EMBL/GenBank/DDBJ databases">
        <authorList>
            <person name="Kallberg Y."/>
            <person name="Tangrot J."/>
            <person name="Rosling A."/>
        </authorList>
    </citation>
    <scope>NUCLEOTIDE SEQUENCE</scope>
    <source>
        <strain evidence="1">MA453B</strain>
    </source>
</reference>
<comment type="caution">
    <text evidence="1">The sequence shown here is derived from an EMBL/GenBank/DDBJ whole genome shotgun (WGS) entry which is preliminary data.</text>
</comment>
<evidence type="ECO:0000313" key="2">
    <source>
        <dbReference type="Proteomes" id="UP000789405"/>
    </source>
</evidence>
<dbReference type="OrthoDB" id="2443408at2759"/>
<gene>
    <name evidence="1" type="ORF">DERYTH_LOCUS8921</name>
</gene>
<protein>
    <submittedName>
        <fullName evidence="1">3363_t:CDS:1</fullName>
    </submittedName>
</protein>
<evidence type="ECO:0000313" key="1">
    <source>
        <dbReference type="EMBL" id="CAG8626570.1"/>
    </source>
</evidence>
<accession>A0A9N9D8Y4</accession>
<name>A0A9N9D8Y4_9GLOM</name>
<dbReference type="EMBL" id="CAJVPY010004731">
    <property type="protein sequence ID" value="CAG8626570.1"/>
    <property type="molecule type" value="Genomic_DNA"/>
</dbReference>
<proteinExistence type="predicted"/>
<dbReference type="Proteomes" id="UP000789405">
    <property type="component" value="Unassembled WGS sequence"/>
</dbReference>
<keyword evidence="2" id="KW-1185">Reference proteome</keyword>
<organism evidence="1 2">
    <name type="scientific">Dentiscutata erythropus</name>
    <dbReference type="NCBI Taxonomy" id="1348616"/>
    <lineage>
        <taxon>Eukaryota</taxon>
        <taxon>Fungi</taxon>
        <taxon>Fungi incertae sedis</taxon>
        <taxon>Mucoromycota</taxon>
        <taxon>Glomeromycotina</taxon>
        <taxon>Glomeromycetes</taxon>
        <taxon>Diversisporales</taxon>
        <taxon>Gigasporaceae</taxon>
        <taxon>Dentiscutata</taxon>
    </lineage>
</organism>
<sequence length="78" mass="9176">MLPRNSNWFKWQWPIDGDLEGCILAWSIPNIGDWTIFTQTQLEKLQKHEINKPTSYNSIPTIPISNWYIPTPNPARPR</sequence>